<keyword evidence="2" id="KW-1185">Reference proteome</keyword>
<dbReference type="Pfam" id="PF13430">
    <property type="entry name" value="DUF4112"/>
    <property type="match status" value="1"/>
</dbReference>
<protein>
    <submittedName>
        <fullName evidence="1">DUF4112 domain-containing protein</fullName>
    </submittedName>
</protein>
<comment type="caution">
    <text evidence="1">The sequence shown here is derived from an EMBL/GenBank/DDBJ whole genome shotgun (WGS) entry which is preliminary data.</text>
</comment>
<dbReference type="PANTHER" id="PTHR35519:SF2">
    <property type="entry name" value="PH DOMAIN PROTEIN"/>
    <property type="match status" value="1"/>
</dbReference>
<gene>
    <name evidence="1" type="ORF">EAT49_15995</name>
</gene>
<evidence type="ECO:0000313" key="1">
    <source>
        <dbReference type="EMBL" id="ROT98446.1"/>
    </source>
</evidence>
<proteinExistence type="predicted"/>
<dbReference type="RefSeq" id="WP_123643314.1">
    <property type="nucleotide sequence ID" value="NZ_ML119089.1"/>
</dbReference>
<dbReference type="PANTHER" id="PTHR35519">
    <property type="entry name" value="MEMBRANE PROTEINS"/>
    <property type="match status" value="1"/>
</dbReference>
<dbReference type="OrthoDB" id="513552at2"/>
<organism evidence="1 2">
    <name type="scientific">Histidinibacterium lentulum</name>
    <dbReference type="NCBI Taxonomy" id="2480588"/>
    <lineage>
        <taxon>Bacteria</taxon>
        <taxon>Pseudomonadati</taxon>
        <taxon>Pseudomonadota</taxon>
        <taxon>Alphaproteobacteria</taxon>
        <taxon>Rhodobacterales</taxon>
        <taxon>Paracoccaceae</taxon>
        <taxon>Histidinibacterium</taxon>
    </lineage>
</organism>
<accession>A0A3N2QT98</accession>
<reference evidence="1 2" key="1">
    <citation type="submission" date="2018-10" db="EMBL/GenBank/DDBJ databases">
        <title>Histidinibacterium lentulum gen. nov., sp. nov., a marine bacterium from the culture broth of Picochlorum sp. 122.</title>
        <authorList>
            <person name="Wang G."/>
        </authorList>
    </citation>
    <scope>NUCLEOTIDE SEQUENCE [LARGE SCALE GENOMIC DNA]</scope>
    <source>
        <strain evidence="1 2">B17</strain>
    </source>
</reference>
<dbReference type="AlphaFoldDB" id="A0A3N2QT98"/>
<sequence>MPDPREAELERLDRLAHRMDAAFRVPGTRLRIGADSIIGLVPGIGDVLALAPGAWIIWKARQMGAPPALQARMIANSAVDTVIGSIPLLGDIFDVGWKSNLRNMRLLRDHFGIRSETPPDIRDQGPELTRTG</sequence>
<evidence type="ECO:0000313" key="2">
    <source>
        <dbReference type="Proteomes" id="UP000268016"/>
    </source>
</evidence>
<dbReference type="InterPro" id="IPR025187">
    <property type="entry name" value="DUF4112"/>
</dbReference>
<dbReference type="Proteomes" id="UP000268016">
    <property type="component" value="Unassembled WGS sequence"/>
</dbReference>
<dbReference type="EMBL" id="RDRB01000009">
    <property type="protein sequence ID" value="ROT98446.1"/>
    <property type="molecule type" value="Genomic_DNA"/>
</dbReference>
<name>A0A3N2QT98_9RHOB</name>